<feature type="region of interest" description="Disordered" evidence="14">
    <location>
        <begin position="1"/>
        <end position="25"/>
    </location>
</feature>
<dbReference type="WBParaSite" id="Pan_g17813.t1">
    <property type="protein sequence ID" value="Pan_g17813.t1"/>
    <property type="gene ID" value="Pan_g17813"/>
</dbReference>
<keyword evidence="11 13" id="KW-0739">Sodium transport</keyword>
<keyword evidence="16" id="KW-1185">Reference proteome</keyword>
<feature type="transmembrane region" description="Helical" evidence="15">
    <location>
        <begin position="80"/>
        <end position="101"/>
    </location>
</feature>
<dbReference type="GO" id="GO:0005886">
    <property type="term" value="C:plasma membrane"/>
    <property type="evidence" value="ECO:0007669"/>
    <property type="project" value="TreeGrafter"/>
</dbReference>
<evidence type="ECO:0000256" key="11">
    <source>
        <dbReference type="ARBA" id="ARBA00023201"/>
    </source>
</evidence>
<reference evidence="17" key="2">
    <citation type="submission" date="2020-10" db="UniProtKB">
        <authorList>
            <consortium name="WormBaseParasite"/>
        </authorList>
    </citation>
    <scope>IDENTIFICATION</scope>
</reference>
<accession>A0A7E4V8G5</accession>
<comment type="subcellular location">
    <subcellularLocation>
        <location evidence="1">Membrane</location>
        <topology evidence="1">Multi-pass membrane protein</topology>
    </subcellularLocation>
</comment>
<evidence type="ECO:0000256" key="15">
    <source>
        <dbReference type="SAM" id="Phobius"/>
    </source>
</evidence>
<keyword evidence="12 13" id="KW-0407">Ion channel</keyword>
<dbReference type="Pfam" id="PF00858">
    <property type="entry name" value="ASC"/>
    <property type="match status" value="1"/>
</dbReference>
<evidence type="ECO:0000256" key="9">
    <source>
        <dbReference type="ARBA" id="ARBA00023136"/>
    </source>
</evidence>
<sequence length="163" mass="18591">MAVKDAVPDAPKEPSVAKPKGDQVDPDYLDAIKEANEAENREKDFKSRTRWRRMKETLIEWGSLSSCHGIPHMVEAHSTIAVIIWIIILIICFCIFMYFFIDTIIQFFSFGKTVELELDVTEMLFPTITICNINPYKLSLIEQNPQLNALLTVYEEVMSASTG</sequence>
<evidence type="ECO:0000313" key="17">
    <source>
        <dbReference type="WBParaSite" id="Pan_g17813.t1"/>
    </source>
</evidence>
<dbReference type="PANTHER" id="PTHR11690">
    <property type="entry name" value="AMILORIDE-SENSITIVE SODIUM CHANNEL-RELATED"/>
    <property type="match status" value="1"/>
</dbReference>
<keyword evidence="5 13" id="KW-0812">Transmembrane</keyword>
<evidence type="ECO:0000256" key="14">
    <source>
        <dbReference type="SAM" id="MobiDB-lite"/>
    </source>
</evidence>
<evidence type="ECO:0000256" key="13">
    <source>
        <dbReference type="RuleBase" id="RU000679"/>
    </source>
</evidence>
<keyword evidence="6 15" id="KW-1133">Transmembrane helix</keyword>
<organism evidence="16 17">
    <name type="scientific">Panagrellus redivivus</name>
    <name type="common">Microworm</name>
    <dbReference type="NCBI Taxonomy" id="6233"/>
    <lineage>
        <taxon>Eukaryota</taxon>
        <taxon>Metazoa</taxon>
        <taxon>Ecdysozoa</taxon>
        <taxon>Nematoda</taxon>
        <taxon>Chromadorea</taxon>
        <taxon>Rhabditida</taxon>
        <taxon>Tylenchina</taxon>
        <taxon>Panagrolaimomorpha</taxon>
        <taxon>Panagrolaimoidea</taxon>
        <taxon>Panagrolaimidae</taxon>
        <taxon>Panagrellus</taxon>
    </lineage>
</organism>
<evidence type="ECO:0000256" key="1">
    <source>
        <dbReference type="ARBA" id="ARBA00004141"/>
    </source>
</evidence>
<evidence type="ECO:0000256" key="10">
    <source>
        <dbReference type="ARBA" id="ARBA00023180"/>
    </source>
</evidence>
<dbReference type="PRINTS" id="PR01078">
    <property type="entry name" value="AMINACHANNEL"/>
</dbReference>
<dbReference type="PANTHER" id="PTHR11690:SF248">
    <property type="entry name" value="PICKPOCKET 17, ISOFORM A"/>
    <property type="match status" value="1"/>
</dbReference>
<evidence type="ECO:0000256" key="7">
    <source>
        <dbReference type="ARBA" id="ARBA00023053"/>
    </source>
</evidence>
<evidence type="ECO:0000256" key="6">
    <source>
        <dbReference type="ARBA" id="ARBA00022989"/>
    </source>
</evidence>
<name>A0A7E4V8G5_PANRE</name>
<evidence type="ECO:0000256" key="5">
    <source>
        <dbReference type="ARBA" id="ARBA00022692"/>
    </source>
</evidence>
<dbReference type="InterPro" id="IPR001873">
    <property type="entry name" value="ENaC"/>
</dbReference>
<evidence type="ECO:0000313" key="16">
    <source>
        <dbReference type="Proteomes" id="UP000492821"/>
    </source>
</evidence>
<evidence type="ECO:0000256" key="12">
    <source>
        <dbReference type="ARBA" id="ARBA00023303"/>
    </source>
</evidence>
<evidence type="ECO:0000256" key="4">
    <source>
        <dbReference type="ARBA" id="ARBA00022461"/>
    </source>
</evidence>
<evidence type="ECO:0000256" key="2">
    <source>
        <dbReference type="ARBA" id="ARBA00007193"/>
    </source>
</evidence>
<protein>
    <submittedName>
        <fullName evidence="17">Amiloride-sensitive sodium channel subunit alpha</fullName>
    </submittedName>
</protein>
<keyword evidence="9 15" id="KW-0472">Membrane</keyword>
<reference evidence="16" key="1">
    <citation type="journal article" date="2013" name="Genetics">
        <title>The draft genome and transcriptome of Panagrellus redivivus are shaped by the harsh demands of a free-living lifestyle.</title>
        <authorList>
            <person name="Srinivasan J."/>
            <person name="Dillman A.R."/>
            <person name="Macchietto M.G."/>
            <person name="Heikkinen L."/>
            <person name="Lakso M."/>
            <person name="Fracchia K.M."/>
            <person name="Antoshechkin I."/>
            <person name="Mortazavi A."/>
            <person name="Wong G."/>
            <person name="Sternberg P.W."/>
        </authorList>
    </citation>
    <scope>NUCLEOTIDE SEQUENCE [LARGE SCALE GENOMIC DNA]</scope>
    <source>
        <strain evidence="16">MT8872</strain>
    </source>
</reference>
<comment type="similarity">
    <text evidence="2 13">Belongs to the amiloride-sensitive sodium channel (TC 1.A.6) family.</text>
</comment>
<proteinExistence type="inferred from homology"/>
<keyword evidence="10" id="KW-0325">Glycoprotein</keyword>
<feature type="compositionally biased region" description="Basic and acidic residues" evidence="14">
    <location>
        <begin position="1"/>
        <end position="12"/>
    </location>
</feature>
<keyword evidence="3 13" id="KW-0813">Transport</keyword>
<evidence type="ECO:0000256" key="8">
    <source>
        <dbReference type="ARBA" id="ARBA00023065"/>
    </source>
</evidence>
<evidence type="ECO:0000256" key="3">
    <source>
        <dbReference type="ARBA" id="ARBA00022448"/>
    </source>
</evidence>
<keyword evidence="8 13" id="KW-0406">Ion transport</keyword>
<dbReference type="Proteomes" id="UP000492821">
    <property type="component" value="Unassembled WGS sequence"/>
</dbReference>
<dbReference type="AlphaFoldDB" id="A0A7E4V8G5"/>
<keyword evidence="7" id="KW-0915">Sodium</keyword>
<keyword evidence="4 13" id="KW-0894">Sodium channel</keyword>
<dbReference type="GO" id="GO:0015280">
    <property type="term" value="F:ligand-gated sodium channel activity"/>
    <property type="evidence" value="ECO:0007669"/>
    <property type="project" value="TreeGrafter"/>
</dbReference>